<dbReference type="InterPro" id="IPR031100">
    <property type="entry name" value="LOG_fam"/>
</dbReference>
<name>Q7V091_PROMP</name>
<dbReference type="Gene3D" id="3.40.50.450">
    <property type="match status" value="1"/>
</dbReference>
<dbReference type="PANTHER" id="PTHR43393">
    <property type="entry name" value="CYTOKININ RIBOSIDE 5'-MONOPHOSPHATE PHOSPHORIBOHYDROLASE"/>
    <property type="match status" value="1"/>
</dbReference>
<reference evidence="1 2" key="1">
    <citation type="journal article" date="2003" name="Nature">
        <title>Genome divergence in two Prochlorococcus ecotypes reflects oceanic niche differentiation.</title>
        <authorList>
            <person name="Rocap G."/>
            <person name="Larimer F.W."/>
            <person name="Lamerdin J.E."/>
            <person name="Malfatti S."/>
            <person name="Chain P."/>
            <person name="Ahlgren N.A."/>
            <person name="Arellano A."/>
            <person name="Coleman M."/>
            <person name="Hauser L."/>
            <person name="Hess W.R."/>
            <person name="Johnson Z.I."/>
            <person name="Land M.L."/>
            <person name="Lindell D."/>
            <person name="Post A.F."/>
            <person name="Regala W."/>
            <person name="Shah M."/>
            <person name="Shaw S.L."/>
            <person name="Steglich C."/>
            <person name="Sullivan M.B."/>
            <person name="Ting C.S."/>
            <person name="Tolonen A."/>
            <person name="Webb E.A."/>
            <person name="Zinser E.R."/>
            <person name="Chisholm S.W."/>
        </authorList>
    </citation>
    <scope>NUCLEOTIDE SEQUENCE [LARGE SCALE GENOMIC DNA]</scope>
    <source>
        <strain evidence="2">CCMP1986 / NIES-2087 / MED4</strain>
    </source>
</reference>
<proteinExistence type="predicted"/>
<dbReference type="eggNOG" id="COG1611">
    <property type="taxonomic scope" value="Bacteria"/>
</dbReference>
<dbReference type="SUPFAM" id="SSF102405">
    <property type="entry name" value="MCP/YpsA-like"/>
    <property type="match status" value="1"/>
</dbReference>
<dbReference type="EMBL" id="BX548174">
    <property type="protein sequence ID" value="CAE19838.1"/>
    <property type="molecule type" value="Genomic_DNA"/>
</dbReference>
<dbReference type="KEGG" id="pmm:PMM1379"/>
<evidence type="ECO:0000313" key="2">
    <source>
        <dbReference type="Proteomes" id="UP000001026"/>
    </source>
</evidence>
<dbReference type="OrthoDB" id="9801098at2"/>
<dbReference type="PANTHER" id="PTHR43393:SF3">
    <property type="entry name" value="LYSINE DECARBOXYLASE-LIKE PROTEIN"/>
    <property type="match status" value="1"/>
</dbReference>
<dbReference type="HOGENOM" id="CLU_058336_0_0_3"/>
<sequence length="294" mass="33520">MINNINDFKKLNNNDKREKNLNLILDSNSYKLAQEDLNLLRSDEMRGVRMLLEITKPELVLEEQNIISTIIVFGGAKIVEESSSQSKIEEVKNLLEKCPQSIKLKNKYNKLKNLLSMSHYYESAREFSKLASINNQDDKCNSHVIVTGGGPGIMEAANRGAFEADCKSIGLNIQLPNEQFPNSFITPGLCFKFNYFALRKIHFVMRSVAAVFFPGGFGTLDELFELLTLRQTGMKSEIPIILFGRKYWNNLINFDFLADFGLISEEDLKIFKYADTASEAWEIIDSNKLSKNKF</sequence>
<dbReference type="GO" id="GO:0005829">
    <property type="term" value="C:cytosol"/>
    <property type="evidence" value="ECO:0007669"/>
    <property type="project" value="TreeGrafter"/>
</dbReference>
<organism evidence="1 2">
    <name type="scientific">Prochlorococcus marinus subsp. pastoris (strain CCMP1986 / NIES-2087 / MED4)</name>
    <dbReference type="NCBI Taxonomy" id="59919"/>
    <lineage>
        <taxon>Bacteria</taxon>
        <taxon>Bacillati</taxon>
        <taxon>Cyanobacteriota</taxon>
        <taxon>Cyanophyceae</taxon>
        <taxon>Synechococcales</taxon>
        <taxon>Prochlorococcaceae</taxon>
        <taxon>Prochlorococcus</taxon>
    </lineage>
</organism>
<protein>
    <submittedName>
        <fullName evidence="1">Putative dape gene and orf2</fullName>
    </submittedName>
</protein>
<dbReference type="STRING" id="59919.PMM1379"/>
<gene>
    <name evidence="1" type="ordered locus">PMM1379</name>
</gene>
<accession>Q7V091</accession>
<dbReference type="Pfam" id="PF03641">
    <property type="entry name" value="Lysine_decarbox"/>
    <property type="match status" value="1"/>
</dbReference>
<dbReference type="RefSeq" id="WP_011133013.1">
    <property type="nucleotide sequence ID" value="NC_005072.1"/>
</dbReference>
<dbReference type="Proteomes" id="UP000001026">
    <property type="component" value="Chromosome"/>
</dbReference>
<dbReference type="InterPro" id="IPR052341">
    <property type="entry name" value="LOG_family_nucleotidases"/>
</dbReference>
<evidence type="ECO:0000313" key="1">
    <source>
        <dbReference type="EMBL" id="CAE19838.1"/>
    </source>
</evidence>
<dbReference type="AlphaFoldDB" id="Q7V091"/>